<name>A0A7V2AW33_UNCEI</name>
<organism evidence="1">
    <name type="scientific">Eiseniibacteriota bacterium</name>
    <dbReference type="NCBI Taxonomy" id="2212470"/>
    <lineage>
        <taxon>Bacteria</taxon>
        <taxon>Candidatus Eiseniibacteriota</taxon>
    </lineage>
</organism>
<protein>
    <submittedName>
        <fullName evidence="1">Uncharacterized protein</fullName>
    </submittedName>
</protein>
<proteinExistence type="predicted"/>
<gene>
    <name evidence="1" type="ORF">ENO08_07755</name>
</gene>
<dbReference type="Gene3D" id="3.40.50.10690">
    <property type="entry name" value="putative lor/sdh protein like domains"/>
    <property type="match status" value="1"/>
</dbReference>
<accession>A0A7V2AW33</accession>
<dbReference type="EMBL" id="DSEC01000560">
    <property type="protein sequence ID" value="HER44337.1"/>
    <property type="molecule type" value="Genomic_DNA"/>
</dbReference>
<sequence length="315" mass="33835">MSSRYEEIDLERITAVSISERGSTVKLESFGDPRKGGKSFRKWLESMPDTLAADGIRRLSASIRRSKSAKDRECVWMIGAHVVKCGLSRYLIELMKKGYVTVLAMNGAAAIHDFEIACFGETSEDVGANLAAGIFGFARETSDGMNGAAAAGIAGGAGLGEALGACLRKGNHPNLSYSLLAEAHRLGIPATVHVAIGTDILVQHPGFDGAAWGELTARDFRIFAARMERLGRRGGVALNIGSAVIMPEVFLKAFSVARNLGASFDNITTCNLDMIRHYRPDENVLRRPGRFGGESISITGHHEILIPLLYSAVLS</sequence>
<comment type="caution">
    <text evidence="1">The sequence shown here is derived from an EMBL/GenBank/DDBJ whole genome shotgun (WGS) entry which is preliminary data.</text>
</comment>
<reference evidence="1" key="1">
    <citation type="journal article" date="2020" name="mSystems">
        <title>Genome- and Community-Level Interaction Insights into Carbon Utilization and Element Cycling Functions of Hydrothermarchaeota in Hydrothermal Sediment.</title>
        <authorList>
            <person name="Zhou Z."/>
            <person name="Liu Y."/>
            <person name="Xu W."/>
            <person name="Pan J."/>
            <person name="Luo Z.H."/>
            <person name="Li M."/>
        </authorList>
    </citation>
    <scope>NUCLEOTIDE SEQUENCE [LARGE SCALE GENOMIC DNA]</scope>
    <source>
        <strain evidence="1">SpSt-1233</strain>
    </source>
</reference>
<evidence type="ECO:0000313" key="1">
    <source>
        <dbReference type="EMBL" id="HER44337.1"/>
    </source>
</evidence>
<dbReference type="AlphaFoldDB" id="A0A7V2AW33"/>
<dbReference type="Proteomes" id="UP000886069">
    <property type="component" value="Unassembled WGS sequence"/>
</dbReference>